<feature type="binding site" evidence="7">
    <location>
        <begin position="31"/>
        <end position="36"/>
    </location>
    <ligand>
        <name>ATP</name>
        <dbReference type="ChEBI" id="CHEBI:30616"/>
    </ligand>
</feature>
<dbReference type="STRING" id="1550231.SAMN05660662_2723"/>
<keyword evidence="4 7" id="KW-0547">Nucleotide-binding</keyword>
<dbReference type="GO" id="GO:0005524">
    <property type="term" value="F:ATP binding"/>
    <property type="evidence" value="ECO:0007669"/>
    <property type="project" value="UniProtKB-UniRule"/>
</dbReference>
<dbReference type="GO" id="GO:0005737">
    <property type="term" value="C:cytoplasm"/>
    <property type="evidence" value="ECO:0007669"/>
    <property type="project" value="UniProtKB-SubCell"/>
</dbReference>
<proteinExistence type="inferred from homology"/>
<keyword evidence="2 7" id="KW-0436">Ligase</keyword>
<evidence type="ECO:0000256" key="6">
    <source>
        <dbReference type="ARBA" id="ARBA00048539"/>
    </source>
</evidence>
<evidence type="ECO:0000256" key="5">
    <source>
        <dbReference type="ARBA" id="ARBA00022840"/>
    </source>
</evidence>
<dbReference type="Pfam" id="PF01171">
    <property type="entry name" value="ATP_bind_3"/>
    <property type="match status" value="1"/>
</dbReference>
<dbReference type="HAMAP" id="MF_01161">
    <property type="entry name" value="tRNA_Ile_lys_synt"/>
    <property type="match status" value="1"/>
</dbReference>
<gene>
    <name evidence="7" type="primary">tilS</name>
    <name evidence="11" type="ORF">SAMN05660662_2723</name>
</gene>
<evidence type="ECO:0000256" key="3">
    <source>
        <dbReference type="ARBA" id="ARBA00022694"/>
    </source>
</evidence>
<dbReference type="CDD" id="cd01992">
    <property type="entry name" value="TilS_N"/>
    <property type="match status" value="1"/>
</dbReference>
<evidence type="ECO:0000256" key="2">
    <source>
        <dbReference type="ARBA" id="ARBA00022598"/>
    </source>
</evidence>
<evidence type="ECO:0000313" key="11">
    <source>
        <dbReference type="EMBL" id="SDF61180.1"/>
    </source>
</evidence>
<reference evidence="12" key="1">
    <citation type="submission" date="2016-10" db="EMBL/GenBank/DDBJ databases">
        <authorList>
            <person name="Varghese N."/>
            <person name="Submissions S."/>
        </authorList>
    </citation>
    <scope>NUCLEOTIDE SEQUENCE [LARGE SCALE GENOMIC DNA]</scope>
    <source>
        <strain evidence="12">DSM 44268</strain>
    </source>
</reference>
<sequence length="352" mass="36195">MAGPDPAVAQVRSAVRPGLTGDDRPVLVACSGGADSLALAAAVAFEAPRAGVRAGAVTVDHGLQPGSPEQAERTAALLRDLGLAPVLVVQAVVGADGGPEGAARAARYAALSGAAAGRGARMVLGHTLDDQAETVLLGLGRGSGPRSVAGMVEHRRTGSTDWWRPLLGVRRATTRAACAAQGLPVWDDPWNDDPAYTRVRLRTEVLPLLEQVLGGGVAPALARTAALLRADLDALDDLATGRLAALSCDDGLPVAPVAELPAALRTRVLRGWLRDAGIPDLQAVHLDAVDALLVRWRGQGRVDLPGGAGVVRASGTLKLVPVRDGGGPPLHHTTARSPTRERVCDQFRGTGP</sequence>
<dbReference type="RefSeq" id="WP_091767500.1">
    <property type="nucleotide sequence ID" value="NZ_FNBT01000005.1"/>
</dbReference>
<dbReference type="Pfam" id="PF09179">
    <property type="entry name" value="TilS"/>
    <property type="match status" value="1"/>
</dbReference>
<dbReference type="GO" id="GO:0032267">
    <property type="term" value="F:tRNA(Ile)-lysidine synthase activity"/>
    <property type="evidence" value="ECO:0007669"/>
    <property type="project" value="UniProtKB-EC"/>
</dbReference>
<evidence type="ECO:0000256" key="1">
    <source>
        <dbReference type="ARBA" id="ARBA00022490"/>
    </source>
</evidence>
<comment type="similarity">
    <text evidence="7">Belongs to the tRNA(Ile)-lysidine synthase family.</text>
</comment>
<dbReference type="InterPro" id="IPR015262">
    <property type="entry name" value="tRNA_Ile_lys_synt_subst-bd"/>
</dbReference>
<accession>A0A1G7MJ91</accession>
<keyword evidence="3 7" id="KW-0819">tRNA processing</keyword>
<comment type="function">
    <text evidence="7">Ligates lysine onto the cytidine present at position 34 of the AUA codon-specific tRNA(Ile) that contains the anticodon CAU, in an ATP-dependent manner. Cytidine is converted to lysidine, thus changing the amino acid specificity of the tRNA from methionine to isoleucine.</text>
</comment>
<dbReference type="InterPro" id="IPR012094">
    <property type="entry name" value="tRNA_Ile_lys_synt"/>
</dbReference>
<evidence type="ECO:0000259" key="9">
    <source>
        <dbReference type="Pfam" id="PF01171"/>
    </source>
</evidence>
<dbReference type="OrthoDB" id="5244702at2"/>
<dbReference type="PANTHER" id="PTHR43033:SF1">
    <property type="entry name" value="TRNA(ILE)-LYSIDINE SYNTHASE-RELATED"/>
    <property type="match status" value="1"/>
</dbReference>
<feature type="region of interest" description="Disordered" evidence="8">
    <location>
        <begin position="321"/>
        <end position="352"/>
    </location>
</feature>
<dbReference type="SUPFAM" id="SSF52402">
    <property type="entry name" value="Adenine nucleotide alpha hydrolases-like"/>
    <property type="match status" value="1"/>
</dbReference>
<dbReference type="GO" id="GO:0006400">
    <property type="term" value="P:tRNA modification"/>
    <property type="evidence" value="ECO:0007669"/>
    <property type="project" value="UniProtKB-UniRule"/>
</dbReference>
<dbReference type="Gene3D" id="3.40.50.620">
    <property type="entry name" value="HUPs"/>
    <property type="match status" value="1"/>
</dbReference>
<keyword evidence="1 7" id="KW-0963">Cytoplasm</keyword>
<evidence type="ECO:0000256" key="7">
    <source>
        <dbReference type="HAMAP-Rule" id="MF_01161"/>
    </source>
</evidence>
<evidence type="ECO:0000259" key="10">
    <source>
        <dbReference type="Pfam" id="PF09179"/>
    </source>
</evidence>
<keyword evidence="5 7" id="KW-0067">ATP-binding</keyword>
<comment type="domain">
    <text evidence="7">The N-terminal region contains the highly conserved SGGXDS motif, predicted to be a P-loop motif involved in ATP binding.</text>
</comment>
<feature type="domain" description="tRNA(Ile)-lysidine/2-thiocytidine synthase N-terminal" evidence="9">
    <location>
        <begin position="26"/>
        <end position="203"/>
    </location>
</feature>
<dbReference type="InterPro" id="IPR014729">
    <property type="entry name" value="Rossmann-like_a/b/a_fold"/>
</dbReference>
<evidence type="ECO:0000313" key="12">
    <source>
        <dbReference type="Proteomes" id="UP000199406"/>
    </source>
</evidence>
<dbReference type="NCBIfam" id="TIGR02432">
    <property type="entry name" value="lysidine_TilS_N"/>
    <property type="match status" value="1"/>
</dbReference>
<dbReference type="SUPFAM" id="SSF82829">
    <property type="entry name" value="MesJ substrate recognition domain-like"/>
    <property type="match status" value="1"/>
</dbReference>
<dbReference type="AlphaFoldDB" id="A0A1G7MJ91"/>
<dbReference type="EC" id="6.3.4.19" evidence="7"/>
<evidence type="ECO:0000256" key="8">
    <source>
        <dbReference type="SAM" id="MobiDB-lite"/>
    </source>
</evidence>
<dbReference type="InterPro" id="IPR011063">
    <property type="entry name" value="TilS/TtcA_N"/>
</dbReference>
<name>A0A1G7MJ91_9ACTN</name>
<dbReference type="EMBL" id="FNBT01000005">
    <property type="protein sequence ID" value="SDF61180.1"/>
    <property type="molecule type" value="Genomic_DNA"/>
</dbReference>
<evidence type="ECO:0000256" key="4">
    <source>
        <dbReference type="ARBA" id="ARBA00022741"/>
    </source>
</evidence>
<dbReference type="InterPro" id="IPR012795">
    <property type="entry name" value="tRNA_Ile_lys_synt_N"/>
</dbReference>
<dbReference type="Gene3D" id="1.20.59.20">
    <property type="match status" value="1"/>
</dbReference>
<protein>
    <recommendedName>
        <fullName evidence="7">tRNA(Ile)-lysidine synthase</fullName>
        <ecNumber evidence="7">6.3.4.19</ecNumber>
    </recommendedName>
    <alternativeName>
        <fullName evidence="7">tRNA(Ile)-2-lysyl-cytidine synthase</fullName>
    </alternativeName>
    <alternativeName>
        <fullName evidence="7">tRNA(Ile)-lysidine synthetase</fullName>
    </alternativeName>
</protein>
<keyword evidence="12" id="KW-1185">Reference proteome</keyword>
<comment type="catalytic activity">
    <reaction evidence="6 7">
        <text>cytidine(34) in tRNA(Ile2) + L-lysine + ATP = lysidine(34) in tRNA(Ile2) + AMP + diphosphate + H(+)</text>
        <dbReference type="Rhea" id="RHEA:43744"/>
        <dbReference type="Rhea" id="RHEA-COMP:10625"/>
        <dbReference type="Rhea" id="RHEA-COMP:10670"/>
        <dbReference type="ChEBI" id="CHEBI:15378"/>
        <dbReference type="ChEBI" id="CHEBI:30616"/>
        <dbReference type="ChEBI" id="CHEBI:32551"/>
        <dbReference type="ChEBI" id="CHEBI:33019"/>
        <dbReference type="ChEBI" id="CHEBI:82748"/>
        <dbReference type="ChEBI" id="CHEBI:83665"/>
        <dbReference type="ChEBI" id="CHEBI:456215"/>
        <dbReference type="EC" id="6.3.4.19"/>
    </reaction>
</comment>
<dbReference type="PANTHER" id="PTHR43033">
    <property type="entry name" value="TRNA(ILE)-LYSIDINE SYNTHASE-RELATED"/>
    <property type="match status" value="1"/>
</dbReference>
<organism evidence="11 12">
    <name type="scientific">Blastococcus aurantiacus</name>
    <dbReference type="NCBI Taxonomy" id="1550231"/>
    <lineage>
        <taxon>Bacteria</taxon>
        <taxon>Bacillati</taxon>
        <taxon>Actinomycetota</taxon>
        <taxon>Actinomycetes</taxon>
        <taxon>Geodermatophilales</taxon>
        <taxon>Geodermatophilaceae</taxon>
        <taxon>Blastococcus</taxon>
    </lineage>
</organism>
<dbReference type="Proteomes" id="UP000199406">
    <property type="component" value="Unassembled WGS sequence"/>
</dbReference>
<comment type="subcellular location">
    <subcellularLocation>
        <location evidence="7">Cytoplasm</location>
    </subcellularLocation>
</comment>
<feature type="domain" description="tRNA(Ile)-lysidine synthase substrate-binding" evidence="10">
    <location>
        <begin position="252"/>
        <end position="317"/>
    </location>
</feature>